<evidence type="ECO:0000256" key="1">
    <source>
        <dbReference type="SAM" id="SignalP"/>
    </source>
</evidence>
<keyword evidence="1" id="KW-0732">Signal</keyword>
<proteinExistence type="predicted"/>
<keyword evidence="3" id="KW-1185">Reference proteome</keyword>
<organism evidence="2 3">
    <name type="scientific">Tremblaya princeps</name>
    <dbReference type="NCBI Taxonomy" id="189385"/>
    <lineage>
        <taxon>Bacteria</taxon>
        <taxon>Pseudomonadati</taxon>
        <taxon>Pseudomonadota</taxon>
        <taxon>Betaproteobacteria</taxon>
        <taxon>Candidatus Tremblayella</taxon>
    </lineage>
</organism>
<accession>A0A143WMX7</accession>
<evidence type="ECO:0000313" key="3">
    <source>
        <dbReference type="Proteomes" id="UP000075244"/>
    </source>
</evidence>
<dbReference type="EMBL" id="LN998830">
    <property type="protein sequence ID" value="CUX76534.1"/>
    <property type="molecule type" value="Genomic_DNA"/>
</dbReference>
<dbReference type="AlphaFoldDB" id="A0A143WMX7"/>
<feature type="signal peptide" evidence="1">
    <location>
        <begin position="1"/>
        <end position="33"/>
    </location>
</feature>
<dbReference type="Proteomes" id="UP000075244">
    <property type="component" value="Chromosome I"/>
</dbReference>
<sequence length="154" mass="16065" precursor="true">MHAQPAVPSDKGSSAIHCCILAAASLLASDAHGAVDPSLGFVVYAGHLLVVPVVRLAHDKRHTAHSAGCCSDLQRTQGMAPAGVTRLLLPRRLRVLHFAAQCARVLHPRPGASLGALLVSAEGHAAHVANITGANALRFMNRVALLMSDVKRAL</sequence>
<gene>
    <name evidence="2" type="ORF">PLON_TP00106</name>
</gene>
<feature type="chain" id="PRO_5007513570" evidence="1">
    <location>
        <begin position="34"/>
        <end position="154"/>
    </location>
</feature>
<evidence type="ECO:0000313" key="2">
    <source>
        <dbReference type="EMBL" id="CUX76534.1"/>
    </source>
</evidence>
<reference evidence="3" key="1">
    <citation type="submission" date="2016-01" db="EMBL/GenBank/DDBJ databases">
        <authorList>
            <person name="Husnik F."/>
        </authorList>
    </citation>
    <scope>NUCLEOTIDE SEQUENCE [LARGE SCALE GENOMIC DNA]</scope>
</reference>
<protein>
    <submittedName>
        <fullName evidence="2">Uncharacterized protein</fullName>
    </submittedName>
</protein>
<name>A0A143WMX7_TREPR</name>